<evidence type="ECO:0000256" key="3">
    <source>
        <dbReference type="ARBA" id="ARBA00022448"/>
    </source>
</evidence>
<dbReference type="GO" id="GO:0140359">
    <property type="term" value="F:ABC-type transporter activity"/>
    <property type="evidence" value="ECO:0007669"/>
    <property type="project" value="InterPro"/>
</dbReference>
<evidence type="ECO:0000313" key="10">
    <source>
        <dbReference type="EMBL" id="MBR7801379.1"/>
    </source>
</evidence>
<feature type="transmembrane region" description="Helical" evidence="8">
    <location>
        <begin position="31"/>
        <end position="51"/>
    </location>
</feature>
<accession>A0A941IDJ1</accession>
<evidence type="ECO:0000256" key="1">
    <source>
        <dbReference type="ARBA" id="ARBA00004651"/>
    </source>
</evidence>
<dbReference type="PANTHER" id="PTHR30294">
    <property type="entry name" value="MEMBRANE COMPONENT OF ABC TRANSPORTER YHHJ-RELATED"/>
    <property type="match status" value="1"/>
</dbReference>
<evidence type="ECO:0000259" key="9">
    <source>
        <dbReference type="PROSITE" id="PS51012"/>
    </source>
</evidence>
<dbReference type="Gene3D" id="3.40.1710.10">
    <property type="entry name" value="abc type-2 transporter like domain"/>
    <property type="match status" value="1"/>
</dbReference>
<feature type="transmembrane region" description="Helical" evidence="8">
    <location>
        <begin position="302"/>
        <end position="320"/>
    </location>
</feature>
<feature type="transmembrane region" description="Helical" evidence="8">
    <location>
        <begin position="266"/>
        <end position="290"/>
    </location>
</feature>
<reference evidence="10" key="1">
    <citation type="submission" date="2021-04" db="EMBL/GenBank/DDBJ databases">
        <title>novel species isolated from subtropical streams in China.</title>
        <authorList>
            <person name="Lu H."/>
        </authorList>
    </citation>
    <scope>NUCLEOTIDE SEQUENCE</scope>
    <source>
        <strain evidence="10">FT137W</strain>
    </source>
</reference>
<dbReference type="AlphaFoldDB" id="A0A941IDJ1"/>
<dbReference type="InterPro" id="IPR013525">
    <property type="entry name" value="ABC2_TM"/>
</dbReference>
<proteinExistence type="inferred from homology"/>
<organism evidence="10 11">
    <name type="scientific">Undibacterium fentianense</name>
    <dbReference type="NCBI Taxonomy" id="2828728"/>
    <lineage>
        <taxon>Bacteria</taxon>
        <taxon>Pseudomonadati</taxon>
        <taxon>Pseudomonadota</taxon>
        <taxon>Betaproteobacteria</taxon>
        <taxon>Burkholderiales</taxon>
        <taxon>Oxalobacteraceae</taxon>
        <taxon>Undibacterium</taxon>
    </lineage>
</organism>
<dbReference type="InterPro" id="IPR051449">
    <property type="entry name" value="ABC-2_transporter_component"/>
</dbReference>
<dbReference type="InterPro" id="IPR047817">
    <property type="entry name" value="ABC2_TM_bact-type"/>
</dbReference>
<evidence type="ECO:0000313" key="11">
    <source>
        <dbReference type="Proteomes" id="UP000678545"/>
    </source>
</evidence>
<comment type="similarity">
    <text evidence="2">Belongs to the ABC-2 integral membrane protein family.</text>
</comment>
<dbReference type="EMBL" id="JAGSPJ010000006">
    <property type="protein sequence ID" value="MBR7801379.1"/>
    <property type="molecule type" value="Genomic_DNA"/>
</dbReference>
<keyword evidence="11" id="KW-1185">Reference proteome</keyword>
<dbReference type="Pfam" id="PF12698">
    <property type="entry name" value="ABC2_membrane_3"/>
    <property type="match status" value="1"/>
</dbReference>
<dbReference type="PANTHER" id="PTHR30294:SF29">
    <property type="entry name" value="MULTIDRUG ABC TRANSPORTER PERMEASE YBHS-RELATED"/>
    <property type="match status" value="1"/>
</dbReference>
<evidence type="ECO:0000256" key="8">
    <source>
        <dbReference type="SAM" id="Phobius"/>
    </source>
</evidence>
<keyword evidence="6 8" id="KW-1133">Transmembrane helix</keyword>
<feature type="domain" description="ABC transmembrane type-2" evidence="9">
    <location>
        <begin position="152"/>
        <end position="381"/>
    </location>
</feature>
<dbReference type="RefSeq" id="WP_212676486.1">
    <property type="nucleotide sequence ID" value="NZ_JAGSPJ010000006.1"/>
</dbReference>
<gene>
    <name evidence="10" type="ORF">KDM90_15320</name>
</gene>
<comment type="caution">
    <text evidence="10">The sequence shown here is derived from an EMBL/GenBank/DDBJ whole genome shotgun (WGS) entry which is preliminary data.</text>
</comment>
<evidence type="ECO:0000256" key="7">
    <source>
        <dbReference type="ARBA" id="ARBA00023136"/>
    </source>
</evidence>
<evidence type="ECO:0000256" key="6">
    <source>
        <dbReference type="ARBA" id="ARBA00022989"/>
    </source>
</evidence>
<keyword evidence="4" id="KW-1003">Cell membrane</keyword>
<keyword evidence="7 8" id="KW-0472">Membrane</keyword>
<feature type="transmembrane region" description="Helical" evidence="8">
    <location>
        <begin position="360"/>
        <end position="378"/>
    </location>
</feature>
<comment type="subcellular location">
    <subcellularLocation>
        <location evidence="1">Cell membrane</location>
        <topology evidence="1">Multi-pass membrane protein</topology>
    </subcellularLocation>
</comment>
<evidence type="ECO:0000256" key="4">
    <source>
        <dbReference type="ARBA" id="ARBA00022475"/>
    </source>
</evidence>
<dbReference type="PROSITE" id="PS51012">
    <property type="entry name" value="ABC_TM2"/>
    <property type="match status" value="1"/>
</dbReference>
<evidence type="ECO:0000256" key="2">
    <source>
        <dbReference type="ARBA" id="ARBA00007783"/>
    </source>
</evidence>
<protein>
    <submittedName>
        <fullName evidence="10">ABC transporter permease</fullName>
    </submittedName>
</protein>
<name>A0A941IDJ1_9BURK</name>
<feature type="transmembrane region" description="Helical" evidence="8">
    <location>
        <begin position="190"/>
        <end position="211"/>
    </location>
</feature>
<feature type="transmembrane region" description="Helical" evidence="8">
    <location>
        <begin position="238"/>
        <end position="260"/>
    </location>
</feature>
<dbReference type="GO" id="GO:0005886">
    <property type="term" value="C:plasma membrane"/>
    <property type="evidence" value="ECO:0007669"/>
    <property type="project" value="UniProtKB-SubCell"/>
</dbReference>
<keyword evidence="5 8" id="KW-0812">Transmembrane</keyword>
<sequence>MTHFATLVRFSWKRCLAVFIKEFQQMMRDRLTFAMAVGIPIMQLIMFGYAINTDPKGLPTALVNLDHGPFARSFTAALQNTGYFRMDFNLKSESEAEDLIEQGKVQFIVIIPPRFTEKVVRGEKPSLLISADATDPSASGNAIAALNAIAPLALKNDLVGPFQRLQSMPQAYDIRIHKRYNPEGLSRYNIVPGLIGTILTMTMVMLTSLAMTRERERGTMENLLATPVRPAEVMVGKILPYVVIGYIQLSVIMSAALIIFDVPMMGSLSLLLSLIGIFIMANLAVGFTFSTIAKNQLQAMQMTFFFFLPSILLSGFMFPFRAMPEWAQTIGEVLPLTHFLRIVRGILLKGNSIAELSQELWPMVAFLAVAGFVALKRYRQTLD</sequence>
<dbReference type="Proteomes" id="UP000678545">
    <property type="component" value="Unassembled WGS sequence"/>
</dbReference>
<keyword evidence="3" id="KW-0813">Transport</keyword>
<evidence type="ECO:0000256" key="5">
    <source>
        <dbReference type="ARBA" id="ARBA00022692"/>
    </source>
</evidence>